<keyword evidence="1 2" id="KW-0732">Signal</keyword>
<sequence length="205" mass="21917">MKTILIFALFFALQIMAAQPETFCSPAPVNANTAVAISFSATNVPVNNGKYYTNQAITTTGTLNVTNNKFYSATKVSLTNGFKAVPLVTGKFIAAVGPCNNVSSKETIVTDTIIAKPAIEQVAISEVDVVLFPNPADQFLNINLGNIDANRIAIIGIDGKIIFQRSIDISDKTVTIDVGMLAEGIYNLIVSSDNNVVTKHFVKSK</sequence>
<dbReference type="RefSeq" id="WP_014085425.1">
    <property type="nucleotide sequence ID" value="NC_016001.1"/>
</dbReference>
<feature type="domain" description="Secretion system C-terminal sorting" evidence="3">
    <location>
        <begin position="131"/>
        <end position="201"/>
    </location>
</feature>
<dbReference type="Proteomes" id="UP000009186">
    <property type="component" value="Chromosome"/>
</dbReference>
<dbReference type="NCBIfam" id="TIGR04183">
    <property type="entry name" value="Por_Secre_tail"/>
    <property type="match status" value="1"/>
</dbReference>
<feature type="signal peptide" evidence="2">
    <location>
        <begin position="1"/>
        <end position="17"/>
    </location>
</feature>
<dbReference type="KEGG" id="fbr:FBFL15_3033"/>
<evidence type="ECO:0000313" key="5">
    <source>
        <dbReference type="Proteomes" id="UP000009186"/>
    </source>
</evidence>
<dbReference type="Pfam" id="PF18962">
    <property type="entry name" value="Por_Secre_tail"/>
    <property type="match status" value="1"/>
</dbReference>
<organism evidence="4 5">
    <name type="scientific">Flavobacterium branchiophilum (strain FL-15)</name>
    <dbReference type="NCBI Taxonomy" id="1034807"/>
    <lineage>
        <taxon>Bacteria</taxon>
        <taxon>Pseudomonadati</taxon>
        <taxon>Bacteroidota</taxon>
        <taxon>Flavobacteriia</taxon>
        <taxon>Flavobacteriales</taxon>
        <taxon>Flavobacteriaceae</taxon>
        <taxon>Flavobacterium</taxon>
    </lineage>
</organism>
<feature type="chain" id="PRO_5003441423" description="Secretion system C-terminal sorting domain-containing protein" evidence="2">
    <location>
        <begin position="18"/>
        <end position="205"/>
    </location>
</feature>
<evidence type="ECO:0000256" key="1">
    <source>
        <dbReference type="ARBA" id="ARBA00022729"/>
    </source>
</evidence>
<evidence type="ECO:0000256" key="2">
    <source>
        <dbReference type="SAM" id="SignalP"/>
    </source>
</evidence>
<dbReference type="STRING" id="1034807.FBFL15_3033"/>
<evidence type="ECO:0000313" key="4">
    <source>
        <dbReference type="EMBL" id="CCB70977.1"/>
    </source>
</evidence>
<keyword evidence="5" id="KW-1185">Reference proteome</keyword>
<reference evidence="4 5" key="1">
    <citation type="journal article" date="2011" name="Appl. Environ. Microbiol.">
        <title>Complete genome sequence of the fish pathogen Flavobacterium branchiophilum.</title>
        <authorList>
            <consortium name="1:IP"/>
            <consortium name="Microbial Evolutionary Genomics,F-75015 Paris"/>
            <consortium name="France 2:CNRS"/>
            <consortium name="URA2171"/>
            <consortium name="F-75015 Paris,France 3:Unite de Virologie et Immunologie Mol."/>
            <consortium name="INRA,78352 Jouy en Josas Cedex"/>
            <consortium name="France. 4:Unite de Mathemathique"/>
            <consortium name="Informatique et Genome,INRA"/>
            <consortium name="78352 Jouy en Josas Cedex"/>
            <consortium name="France. 5:CEA/Genoscope"/>
            <consortium name="Evry"/>
            <consortium name="France"/>
            <person name="Touchon M."/>
            <person name="Barbier P."/>
            <person name="Bernardet J.F."/>
            <person name="Loux V."/>
            <person name="Vacherie B."/>
            <person name="Barbe V."/>
            <person name="Rocha E.P."/>
            <person name="Duchaud E."/>
        </authorList>
    </citation>
    <scope>NUCLEOTIDE SEQUENCE [LARGE SCALE GENOMIC DNA]</scope>
    <source>
        <strain evidence="4 5">FL-15</strain>
    </source>
</reference>
<evidence type="ECO:0000259" key="3">
    <source>
        <dbReference type="Pfam" id="PF18962"/>
    </source>
</evidence>
<dbReference type="InterPro" id="IPR026444">
    <property type="entry name" value="Secre_tail"/>
</dbReference>
<dbReference type="HOGENOM" id="CLU_1335873_0_0_10"/>
<accession>G2Z6F4</accession>
<dbReference type="EMBL" id="FQ859183">
    <property type="protein sequence ID" value="CCB70977.1"/>
    <property type="molecule type" value="Genomic_DNA"/>
</dbReference>
<protein>
    <recommendedName>
        <fullName evidence="3">Secretion system C-terminal sorting domain-containing protein</fullName>
    </recommendedName>
</protein>
<gene>
    <name evidence="4" type="ordered locus">FBFL15_3033</name>
</gene>
<name>G2Z6F4_FLABF</name>
<proteinExistence type="predicted"/>
<dbReference type="AlphaFoldDB" id="G2Z6F4"/>